<evidence type="ECO:0000313" key="2">
    <source>
        <dbReference type="Proteomes" id="UP000887540"/>
    </source>
</evidence>
<feature type="transmembrane region" description="Helical" evidence="1">
    <location>
        <begin position="24"/>
        <end position="45"/>
    </location>
</feature>
<keyword evidence="1" id="KW-0812">Transmembrane</keyword>
<keyword evidence="1" id="KW-0472">Membrane</keyword>
<reference evidence="3" key="1">
    <citation type="submission" date="2022-11" db="UniProtKB">
        <authorList>
            <consortium name="WormBaseParasite"/>
        </authorList>
    </citation>
    <scope>IDENTIFICATION</scope>
</reference>
<proteinExistence type="predicted"/>
<feature type="transmembrane region" description="Helical" evidence="1">
    <location>
        <begin position="65"/>
        <end position="84"/>
    </location>
</feature>
<organism evidence="2 3">
    <name type="scientific">Acrobeloides nanus</name>
    <dbReference type="NCBI Taxonomy" id="290746"/>
    <lineage>
        <taxon>Eukaryota</taxon>
        <taxon>Metazoa</taxon>
        <taxon>Ecdysozoa</taxon>
        <taxon>Nematoda</taxon>
        <taxon>Chromadorea</taxon>
        <taxon>Rhabditida</taxon>
        <taxon>Tylenchina</taxon>
        <taxon>Cephalobomorpha</taxon>
        <taxon>Cephaloboidea</taxon>
        <taxon>Cephalobidae</taxon>
        <taxon>Acrobeloides</taxon>
    </lineage>
</organism>
<dbReference type="WBParaSite" id="ACRNAN_scaffold16676.g23235.t1">
    <property type="protein sequence ID" value="ACRNAN_scaffold16676.g23235.t1"/>
    <property type="gene ID" value="ACRNAN_scaffold16676.g23235"/>
</dbReference>
<dbReference type="Proteomes" id="UP000887540">
    <property type="component" value="Unplaced"/>
</dbReference>
<evidence type="ECO:0000313" key="3">
    <source>
        <dbReference type="WBParaSite" id="ACRNAN_scaffold16676.g23235.t1"/>
    </source>
</evidence>
<keyword evidence="2" id="KW-1185">Reference proteome</keyword>
<evidence type="ECO:0000256" key="1">
    <source>
        <dbReference type="SAM" id="Phobius"/>
    </source>
</evidence>
<name>A0A914CZ96_9BILA</name>
<accession>A0A914CZ96</accession>
<dbReference type="AlphaFoldDB" id="A0A914CZ96"/>
<sequence>MLFPTEKFTKLTEPECKKHLRETLITTANTCIPISLFVGICYFFAFSSKKKWSEPFSKYAIKAFGRSSFVLLGSLGFATAYSMGKCLMEVKSKRKVDEE</sequence>
<keyword evidence="1" id="KW-1133">Transmembrane helix</keyword>
<protein>
    <submittedName>
        <fullName evidence="3">HIG1 domain-containing protein</fullName>
    </submittedName>
</protein>